<dbReference type="EMBL" id="FO082054">
    <property type="protein sequence ID" value="CCE88966.1"/>
    <property type="molecule type" value="Genomic_DNA"/>
</dbReference>
<gene>
    <name evidence="1" type="primary">Piso0_001760</name>
    <name evidence="1" type="ORF">GNLVRS01_PISO0F13469g</name>
</gene>
<name>G8YLN2_PICSO</name>
<dbReference type="HOGENOM" id="CLU_706188_0_0_1"/>
<dbReference type="AlphaFoldDB" id="G8YLN2"/>
<dbReference type="OMA" id="DVTVGHP"/>
<keyword evidence="2" id="KW-1185">Reference proteome</keyword>
<evidence type="ECO:0000313" key="2">
    <source>
        <dbReference type="Proteomes" id="UP000005222"/>
    </source>
</evidence>
<protein>
    <submittedName>
        <fullName evidence="1">Piso0_001760 protein</fullName>
    </submittedName>
</protein>
<sequence>MIGRSILCCRMGRRALCTSTVLSEAFSGQYIRDFPQLQDIVKQNIFSRKLELGKEETIQTFKLCKNFQEENLEGDKFSSSPANEKIDGLIEKILLSENVKFDKDLLASLFLMKFPDNTNINIIKAFYKRNPKAHIERESAMIPFRYALFNGDVWKALKITDLTTGHENYVKFKAQQLKSGFLKLVGSALGITLFSKVGVYEIIEMGIISDKWRHLSSINSMILTYLLNSSFFLTAVKLGRQSSAGGGNYLTWQKGTFYNHWFNHADELAMAARILETDIALTGGGLSGGEPSEELIEELCRTPSTDDGGFLTQSYTKDHKKIRLMEKKDNLEELKLQAYWMTGGDGFEWVEPDQDPAELIWRQHLEKHKRMHLKNNDVKSLKWAEDLIEDK</sequence>
<accession>G8YLN2</accession>
<dbReference type="Proteomes" id="UP000005222">
    <property type="component" value="Chromosome F"/>
</dbReference>
<proteinExistence type="predicted"/>
<dbReference type="InParanoid" id="G8YLN2"/>
<dbReference type="OrthoDB" id="4089405at2759"/>
<evidence type="ECO:0000313" key="1">
    <source>
        <dbReference type="EMBL" id="CCE88966.1"/>
    </source>
</evidence>
<dbReference type="STRING" id="559304.G8YLN2"/>
<dbReference type="eggNOG" id="ENOG502SB1Z">
    <property type="taxonomic scope" value="Eukaryota"/>
</dbReference>
<organism evidence="1 2">
    <name type="scientific">Pichia sorbitophila (strain ATCC MYA-4447 / BCRC 22081 / CBS 7064 / NBRC 10061 / NRRL Y-12695)</name>
    <name type="common">Hybrid yeast</name>
    <dbReference type="NCBI Taxonomy" id="559304"/>
    <lineage>
        <taxon>Eukaryota</taxon>
        <taxon>Fungi</taxon>
        <taxon>Dikarya</taxon>
        <taxon>Ascomycota</taxon>
        <taxon>Saccharomycotina</taxon>
        <taxon>Pichiomycetes</taxon>
        <taxon>Debaryomycetaceae</taxon>
        <taxon>Millerozyma</taxon>
    </lineage>
</organism>
<reference evidence="1 2" key="1">
    <citation type="journal article" date="2012" name="G3 (Bethesda)">
        <title>Pichia sorbitophila, an interspecies yeast hybrid reveals early steps of genome resolution following polyploidization.</title>
        <authorList>
            <person name="Leh Louis V."/>
            <person name="Despons L."/>
            <person name="Friedrich A."/>
            <person name="Martin T."/>
            <person name="Durrens P."/>
            <person name="Casaregola S."/>
            <person name="Neuveglise C."/>
            <person name="Fairhead C."/>
            <person name="Marck C."/>
            <person name="Cruz J.A."/>
            <person name="Straub M.L."/>
            <person name="Kugler V."/>
            <person name="Sacerdot C."/>
            <person name="Uzunov Z."/>
            <person name="Thierry A."/>
            <person name="Weiss S."/>
            <person name="Bleykasten C."/>
            <person name="De Montigny J."/>
            <person name="Jacques N."/>
            <person name="Jung P."/>
            <person name="Lemaire M."/>
            <person name="Mallet S."/>
            <person name="Morel G."/>
            <person name="Richard G.F."/>
            <person name="Sarkar A."/>
            <person name="Savel G."/>
            <person name="Schacherer J."/>
            <person name="Seret M.L."/>
            <person name="Talla E."/>
            <person name="Samson G."/>
            <person name="Jubin C."/>
            <person name="Poulain J."/>
            <person name="Vacherie B."/>
            <person name="Barbe V."/>
            <person name="Pelletier E."/>
            <person name="Sherman D.J."/>
            <person name="Westhof E."/>
            <person name="Weissenbach J."/>
            <person name="Baret P.V."/>
            <person name="Wincker P."/>
            <person name="Gaillardin C."/>
            <person name="Dujon B."/>
            <person name="Souciet J.L."/>
        </authorList>
    </citation>
    <scope>NUCLEOTIDE SEQUENCE [LARGE SCALE GENOMIC DNA]</scope>
    <source>
        <strain evidence="2">ATCC MYA-4447 / BCRC 22081 / CBS 7064 / NBRC 10061 / NRRL Y-12695</strain>
    </source>
</reference>